<accession>A0AAD9TPU5</accession>
<dbReference type="EMBL" id="JANJYI010000008">
    <property type="protein sequence ID" value="KAK2639535.1"/>
    <property type="molecule type" value="Genomic_DNA"/>
</dbReference>
<sequence length="134" mass="15145">MGVVNRWSFRVNRRLGLGVGHGEEVFDSCGYVVLGRWVGHQEDGFWWIEGFVVNQFCFHGCWQSGGLVFDLVCVDGCVNGLKKMEVESDRGGWDTKKKIKMEVDEGDTCEEIVVNRTVGGHSTFEICVLRRLGR</sequence>
<comment type="caution">
    <text evidence="1">The sequence shown here is derived from an EMBL/GenBank/DDBJ whole genome shotgun (WGS) entry which is preliminary data.</text>
</comment>
<evidence type="ECO:0000313" key="2">
    <source>
        <dbReference type="Proteomes" id="UP001280121"/>
    </source>
</evidence>
<gene>
    <name evidence="1" type="ORF">Ddye_027330</name>
</gene>
<evidence type="ECO:0000313" key="1">
    <source>
        <dbReference type="EMBL" id="KAK2639535.1"/>
    </source>
</evidence>
<name>A0AAD9TPU5_9ROSI</name>
<reference evidence="1" key="1">
    <citation type="journal article" date="2023" name="Plant J.">
        <title>Genome sequences and population genomics provide insights into the demographic history, inbreeding, and mutation load of two 'living fossil' tree species of Dipteronia.</title>
        <authorList>
            <person name="Feng Y."/>
            <person name="Comes H.P."/>
            <person name="Chen J."/>
            <person name="Zhu S."/>
            <person name="Lu R."/>
            <person name="Zhang X."/>
            <person name="Li P."/>
            <person name="Qiu J."/>
            <person name="Olsen K.M."/>
            <person name="Qiu Y."/>
        </authorList>
    </citation>
    <scope>NUCLEOTIDE SEQUENCE</scope>
    <source>
        <strain evidence="1">KIB01</strain>
    </source>
</reference>
<protein>
    <submittedName>
        <fullName evidence="1">Uncharacterized protein</fullName>
    </submittedName>
</protein>
<organism evidence="1 2">
    <name type="scientific">Dipteronia dyeriana</name>
    <dbReference type="NCBI Taxonomy" id="168575"/>
    <lineage>
        <taxon>Eukaryota</taxon>
        <taxon>Viridiplantae</taxon>
        <taxon>Streptophyta</taxon>
        <taxon>Embryophyta</taxon>
        <taxon>Tracheophyta</taxon>
        <taxon>Spermatophyta</taxon>
        <taxon>Magnoliopsida</taxon>
        <taxon>eudicotyledons</taxon>
        <taxon>Gunneridae</taxon>
        <taxon>Pentapetalae</taxon>
        <taxon>rosids</taxon>
        <taxon>malvids</taxon>
        <taxon>Sapindales</taxon>
        <taxon>Sapindaceae</taxon>
        <taxon>Hippocastanoideae</taxon>
        <taxon>Acereae</taxon>
        <taxon>Dipteronia</taxon>
    </lineage>
</organism>
<keyword evidence="2" id="KW-1185">Reference proteome</keyword>
<proteinExistence type="predicted"/>
<dbReference type="AlphaFoldDB" id="A0AAD9TPU5"/>
<dbReference type="Proteomes" id="UP001280121">
    <property type="component" value="Unassembled WGS sequence"/>
</dbReference>